<comment type="caution">
    <text evidence="2">The sequence shown here is derived from an EMBL/GenBank/DDBJ whole genome shotgun (WGS) entry which is preliminary data.</text>
</comment>
<keyword evidence="3" id="KW-1185">Reference proteome</keyword>
<evidence type="ECO:0000256" key="1">
    <source>
        <dbReference type="SAM" id="MobiDB-lite"/>
    </source>
</evidence>
<feature type="compositionally biased region" description="Polar residues" evidence="1">
    <location>
        <begin position="493"/>
        <end position="510"/>
    </location>
</feature>
<evidence type="ECO:0000313" key="2">
    <source>
        <dbReference type="EMBL" id="KAJ7325799.1"/>
    </source>
</evidence>
<reference evidence="2" key="1">
    <citation type="submission" date="2023-03" db="EMBL/GenBank/DDBJ databases">
        <title>Massive genome expansion in bonnet fungi (Mycena s.s.) driven by repeated elements and novel gene families across ecological guilds.</title>
        <authorList>
            <consortium name="Lawrence Berkeley National Laboratory"/>
            <person name="Harder C.B."/>
            <person name="Miyauchi S."/>
            <person name="Viragh M."/>
            <person name="Kuo A."/>
            <person name="Thoen E."/>
            <person name="Andreopoulos B."/>
            <person name="Lu D."/>
            <person name="Skrede I."/>
            <person name="Drula E."/>
            <person name="Henrissat B."/>
            <person name="Morin E."/>
            <person name="Kohler A."/>
            <person name="Barry K."/>
            <person name="LaButti K."/>
            <person name="Morin E."/>
            <person name="Salamov A."/>
            <person name="Lipzen A."/>
            <person name="Mereny Z."/>
            <person name="Hegedus B."/>
            <person name="Baldrian P."/>
            <person name="Stursova M."/>
            <person name="Weitz H."/>
            <person name="Taylor A."/>
            <person name="Grigoriev I.V."/>
            <person name="Nagy L.G."/>
            <person name="Martin F."/>
            <person name="Kauserud H."/>
        </authorList>
    </citation>
    <scope>NUCLEOTIDE SEQUENCE</scope>
    <source>
        <strain evidence="2">CBHHK002</strain>
    </source>
</reference>
<organism evidence="2 3">
    <name type="scientific">Mycena albidolilacea</name>
    <dbReference type="NCBI Taxonomy" id="1033008"/>
    <lineage>
        <taxon>Eukaryota</taxon>
        <taxon>Fungi</taxon>
        <taxon>Dikarya</taxon>
        <taxon>Basidiomycota</taxon>
        <taxon>Agaricomycotina</taxon>
        <taxon>Agaricomycetes</taxon>
        <taxon>Agaricomycetidae</taxon>
        <taxon>Agaricales</taxon>
        <taxon>Marasmiineae</taxon>
        <taxon>Mycenaceae</taxon>
        <taxon>Mycena</taxon>
    </lineage>
</organism>
<accession>A0AAD6ZK88</accession>
<feature type="compositionally biased region" description="Low complexity" evidence="1">
    <location>
        <begin position="471"/>
        <end position="485"/>
    </location>
</feature>
<feature type="region of interest" description="Disordered" evidence="1">
    <location>
        <begin position="461"/>
        <end position="510"/>
    </location>
</feature>
<dbReference type="AlphaFoldDB" id="A0AAD6ZK88"/>
<protein>
    <submittedName>
        <fullName evidence="2">Uncharacterized protein</fullName>
    </submittedName>
</protein>
<feature type="compositionally biased region" description="Basic and acidic residues" evidence="1">
    <location>
        <begin position="372"/>
        <end position="385"/>
    </location>
</feature>
<sequence>MTIGLFQSVSRIETGTSRPLANKNGHLPRVKAILRTIPNPLASSPGGSDSLASGHLMVHLPTGARTLLKPVHSSTAAAPGDLPRPPLAAMHASSSSNPAHVVSDDQSHSSYVVDRPTVSACSSPTMNCPCESAARARSRHHHYRYLRPIARPVPCRTSEITSPLSLLRRGFVLEAAFCMGDALVQCLSRSIQYNSLVLDKTSDAVLAAACTFKYETLHRSDSALALEPSLRHAPAVDVHKRHRVARAVRWRRDVVRDDDVAVSPAAACGVPRSLLGDIRREGDGRAACVKRYARRSCTGQVQLLRAVVVVNGRGGASEVEAVRPGIEVGATVRASRAYATTRKSPRSGVTCDSVAQACDVACYNEGSGQRGVRRDVTRDRQRPRQSDALSSGVGNCFQCPMGRWWGVMLAIPLGGGERGVRAACGGGSSVEAWHPRDVCCGALLTSRRACANLSSGADYAGPSAVSTDGGSSASQSNYSASSMNYRRTPPAHTYTSSSSPSDAYNPTSTPLHHTALDVQQRLGPRHTHAGPDASTATLRVRGFMRIGFSERGEYG</sequence>
<dbReference type="EMBL" id="JARIHO010000043">
    <property type="protein sequence ID" value="KAJ7325799.1"/>
    <property type="molecule type" value="Genomic_DNA"/>
</dbReference>
<feature type="region of interest" description="Disordered" evidence="1">
    <location>
        <begin position="73"/>
        <end position="103"/>
    </location>
</feature>
<evidence type="ECO:0000313" key="3">
    <source>
        <dbReference type="Proteomes" id="UP001218218"/>
    </source>
</evidence>
<name>A0AAD6ZK88_9AGAR</name>
<feature type="region of interest" description="Disordered" evidence="1">
    <location>
        <begin position="372"/>
        <end position="391"/>
    </location>
</feature>
<gene>
    <name evidence="2" type="ORF">DFH08DRAFT_816878</name>
</gene>
<proteinExistence type="predicted"/>
<dbReference type="Proteomes" id="UP001218218">
    <property type="component" value="Unassembled WGS sequence"/>
</dbReference>